<keyword evidence="7" id="KW-0687">Ribonucleoprotein</keyword>
<dbReference type="GO" id="GO:1990904">
    <property type="term" value="C:ribonucleoprotein complex"/>
    <property type="evidence" value="ECO:0007669"/>
    <property type="project" value="UniProtKB-KW"/>
</dbReference>
<gene>
    <name evidence="7" type="primary">LOC104595286</name>
</gene>
<evidence type="ECO:0000313" key="6">
    <source>
        <dbReference type="Proteomes" id="UP000189703"/>
    </source>
</evidence>
<dbReference type="KEGG" id="nnu:104595286"/>
<feature type="region of interest" description="Disordered" evidence="4">
    <location>
        <begin position="189"/>
        <end position="229"/>
    </location>
</feature>
<organism evidence="6 7">
    <name type="scientific">Nelumbo nucifera</name>
    <name type="common">Sacred lotus</name>
    <dbReference type="NCBI Taxonomy" id="4432"/>
    <lineage>
        <taxon>Eukaryota</taxon>
        <taxon>Viridiplantae</taxon>
        <taxon>Streptophyta</taxon>
        <taxon>Embryophyta</taxon>
        <taxon>Tracheophyta</taxon>
        <taxon>Spermatophyta</taxon>
        <taxon>Magnoliopsida</taxon>
        <taxon>Proteales</taxon>
        <taxon>Nelumbonaceae</taxon>
        <taxon>Nelumbo</taxon>
    </lineage>
</organism>
<accession>A0A1U7ZYJ2</accession>
<dbReference type="Pfam" id="PF00076">
    <property type="entry name" value="RRM_1"/>
    <property type="match status" value="1"/>
</dbReference>
<dbReference type="OrthoDB" id="272703at2759"/>
<dbReference type="PROSITE" id="PS50102">
    <property type="entry name" value="RRM"/>
    <property type="match status" value="1"/>
</dbReference>
<feature type="compositionally biased region" description="Basic and acidic residues" evidence="4">
    <location>
        <begin position="189"/>
        <end position="212"/>
    </location>
</feature>
<feature type="region of interest" description="Disordered" evidence="4">
    <location>
        <begin position="107"/>
        <end position="150"/>
    </location>
</feature>
<dbReference type="STRING" id="4432.A0A1U7ZYJ2"/>
<dbReference type="PANTHER" id="PTHR48024:SF56">
    <property type="entry name" value="HETEROGENEOUS NUCLEAR RIBONUCLEOPROTEIN A0"/>
    <property type="match status" value="1"/>
</dbReference>
<keyword evidence="6" id="KW-1185">Reference proteome</keyword>
<keyword evidence="3" id="KW-0175">Coiled coil</keyword>
<name>A0A1U7ZYJ2_NELNU</name>
<dbReference type="eggNOG" id="KOG0118">
    <property type="taxonomic scope" value="Eukaryota"/>
</dbReference>
<sequence>MTIDDDNSIYVGGLPYDCTEDSLRRVFDLYGSVVAVKIINDREVGGKCYGFVTFTNPRSAIDAINDMNGRTIGGRIVRVNEVKTRGTRPNFNRENFHRDSERDRGLDWDRGRDRDRNYDNEREGYRNRDRSRDRHLEREREHGRRHDHDRTRDHFLDRDRDRDRDQEENEQVHDRNIDRDREKDRDLDWDRDRDRSSSGHDRSRDKDKDQQLKKRTSKELSSNSSDDYYDQAKEQLELSIQRREDLQKEISQLEEKLEGKQQLVSDLQKKSQKLEEALAAAKKLSSYRCMQLTKLYKCFLQVKDYTERLKSSEQELQSLVDMAMLEADEVGIRDGNLYANGKSETSDDGPTLAATSRGNVGSFIEGWSHVTCCSHKTEALFHQKH</sequence>
<dbReference type="GO" id="GO:0003723">
    <property type="term" value="F:RNA binding"/>
    <property type="evidence" value="ECO:0007669"/>
    <property type="project" value="UniProtKB-UniRule"/>
</dbReference>
<reference evidence="7" key="1">
    <citation type="submission" date="2025-08" db="UniProtKB">
        <authorList>
            <consortium name="RefSeq"/>
        </authorList>
    </citation>
    <scope>IDENTIFICATION</scope>
</reference>
<dbReference type="SMART" id="SM00360">
    <property type="entry name" value="RRM"/>
    <property type="match status" value="1"/>
</dbReference>
<evidence type="ECO:0000256" key="3">
    <source>
        <dbReference type="SAM" id="Coils"/>
    </source>
</evidence>
<keyword evidence="1 2" id="KW-0694">RNA-binding</keyword>
<feature type="coiled-coil region" evidence="3">
    <location>
        <begin position="229"/>
        <end position="322"/>
    </location>
</feature>
<dbReference type="InterPro" id="IPR050886">
    <property type="entry name" value="RNA-binding_reg"/>
</dbReference>
<feature type="domain" description="RRM" evidence="5">
    <location>
        <begin position="7"/>
        <end position="84"/>
    </location>
</feature>
<dbReference type="InterPro" id="IPR035979">
    <property type="entry name" value="RBD_domain_sf"/>
</dbReference>
<dbReference type="PANTHER" id="PTHR48024">
    <property type="entry name" value="GEO13361P1-RELATED"/>
    <property type="match status" value="1"/>
</dbReference>
<dbReference type="InterPro" id="IPR012677">
    <property type="entry name" value="Nucleotide-bd_a/b_plait_sf"/>
</dbReference>
<dbReference type="Proteomes" id="UP000189703">
    <property type="component" value="Unplaced"/>
</dbReference>
<dbReference type="InParanoid" id="A0A1U7ZYJ2"/>
<evidence type="ECO:0000256" key="1">
    <source>
        <dbReference type="ARBA" id="ARBA00022884"/>
    </source>
</evidence>
<dbReference type="SUPFAM" id="SSF54928">
    <property type="entry name" value="RNA-binding domain, RBD"/>
    <property type="match status" value="1"/>
</dbReference>
<evidence type="ECO:0000256" key="2">
    <source>
        <dbReference type="PROSITE-ProRule" id="PRU00176"/>
    </source>
</evidence>
<dbReference type="FunFam" id="3.30.70.330:FF:000539">
    <property type="entry name" value="RNA-binding (RRM/RBD/RNP motifs) family protein"/>
    <property type="match status" value="1"/>
</dbReference>
<dbReference type="AlphaFoldDB" id="A0A1U7ZYJ2"/>
<dbReference type="FunCoup" id="A0A1U7ZYJ2">
    <property type="interactions" value="984"/>
</dbReference>
<proteinExistence type="predicted"/>
<evidence type="ECO:0000259" key="5">
    <source>
        <dbReference type="PROSITE" id="PS50102"/>
    </source>
</evidence>
<dbReference type="OMA" id="QHAISGM"/>
<dbReference type="GeneID" id="104595286"/>
<dbReference type="CDD" id="cd00590">
    <property type="entry name" value="RRM_SF"/>
    <property type="match status" value="1"/>
</dbReference>
<dbReference type="RefSeq" id="XP_010254264.1">
    <property type="nucleotide sequence ID" value="XM_010255962.2"/>
</dbReference>
<protein>
    <submittedName>
        <fullName evidence="7">U1 small nuclear ribonucleoprotein 70 kDa isoform X1</fullName>
    </submittedName>
</protein>
<evidence type="ECO:0000256" key="4">
    <source>
        <dbReference type="SAM" id="MobiDB-lite"/>
    </source>
</evidence>
<dbReference type="InterPro" id="IPR000504">
    <property type="entry name" value="RRM_dom"/>
</dbReference>
<evidence type="ECO:0000313" key="7">
    <source>
        <dbReference type="RefSeq" id="XP_010254264.1"/>
    </source>
</evidence>
<dbReference type="Gene3D" id="3.30.70.330">
    <property type="match status" value="1"/>
</dbReference>